<comment type="function">
    <text evidence="6">Gustatory receptor which mediates acceptance or avoidance behavior, depending on its substrates.</text>
</comment>
<evidence type="ECO:0000256" key="5">
    <source>
        <dbReference type="ARBA" id="ARBA00023136"/>
    </source>
</evidence>
<feature type="transmembrane region" description="Helical" evidence="6">
    <location>
        <begin position="165"/>
        <end position="188"/>
    </location>
</feature>
<comment type="similarity">
    <text evidence="6">Belongs to the insect chemoreceptor superfamily. Gustatory receptor (GR) family.</text>
</comment>
<dbReference type="Pfam" id="PF08395">
    <property type="entry name" value="7tm_7"/>
    <property type="match status" value="1"/>
</dbReference>
<dbReference type="RefSeq" id="XP_034246435.1">
    <property type="nucleotide sequence ID" value="XM_034390544.1"/>
</dbReference>
<feature type="transmembrane region" description="Helical" evidence="6">
    <location>
        <begin position="208"/>
        <end position="228"/>
    </location>
</feature>
<keyword evidence="5 6" id="KW-0472">Membrane</keyword>
<evidence type="ECO:0000256" key="1">
    <source>
        <dbReference type="ARBA" id="ARBA00004651"/>
    </source>
</evidence>
<dbReference type="InterPro" id="IPR013604">
    <property type="entry name" value="7TM_chemorcpt"/>
</dbReference>
<dbReference type="InParanoid" id="A0A6P8Z7T4"/>
<proteinExistence type="inferred from homology"/>
<dbReference type="GO" id="GO:0050909">
    <property type="term" value="P:sensory perception of taste"/>
    <property type="evidence" value="ECO:0007669"/>
    <property type="project" value="InterPro"/>
</dbReference>
<dbReference type="KEGG" id="tpal:117648202"/>
<dbReference type="AlphaFoldDB" id="A0A6P8Z7T4"/>
<evidence type="ECO:0000256" key="6">
    <source>
        <dbReference type="RuleBase" id="RU363108"/>
    </source>
</evidence>
<feature type="transmembrane region" description="Helical" evidence="6">
    <location>
        <begin position="113"/>
        <end position="132"/>
    </location>
</feature>
<feature type="transmembrane region" description="Helical" evidence="6">
    <location>
        <begin position="383"/>
        <end position="402"/>
    </location>
</feature>
<reference evidence="8" key="1">
    <citation type="submission" date="2025-08" db="UniProtKB">
        <authorList>
            <consortium name="RefSeq"/>
        </authorList>
    </citation>
    <scope>IDENTIFICATION</scope>
    <source>
        <tissue evidence="8">Total insect</tissue>
    </source>
</reference>
<dbReference type="GeneID" id="117648202"/>
<protein>
    <recommendedName>
        <fullName evidence="6">Gustatory receptor</fullName>
    </recommendedName>
</protein>
<keyword evidence="2 6" id="KW-1003">Cell membrane</keyword>
<dbReference type="Proteomes" id="UP000515158">
    <property type="component" value="Unplaced"/>
</dbReference>
<dbReference type="GO" id="GO:0007165">
    <property type="term" value="P:signal transduction"/>
    <property type="evidence" value="ECO:0007669"/>
    <property type="project" value="UniProtKB-KW"/>
</dbReference>
<keyword evidence="6" id="KW-0807">Transducer</keyword>
<gene>
    <name evidence="8" type="primary">LOC117648202</name>
</gene>
<evidence type="ECO:0000256" key="2">
    <source>
        <dbReference type="ARBA" id="ARBA00022475"/>
    </source>
</evidence>
<evidence type="ECO:0000256" key="3">
    <source>
        <dbReference type="ARBA" id="ARBA00022692"/>
    </source>
</evidence>
<keyword evidence="3 6" id="KW-0812">Transmembrane</keyword>
<organism evidence="8">
    <name type="scientific">Thrips palmi</name>
    <name type="common">Melon thrips</name>
    <dbReference type="NCBI Taxonomy" id="161013"/>
    <lineage>
        <taxon>Eukaryota</taxon>
        <taxon>Metazoa</taxon>
        <taxon>Ecdysozoa</taxon>
        <taxon>Arthropoda</taxon>
        <taxon>Hexapoda</taxon>
        <taxon>Insecta</taxon>
        <taxon>Pterygota</taxon>
        <taxon>Neoptera</taxon>
        <taxon>Paraneoptera</taxon>
        <taxon>Thysanoptera</taxon>
        <taxon>Terebrantia</taxon>
        <taxon>Thripoidea</taxon>
        <taxon>Thripidae</taxon>
        <taxon>Thrips</taxon>
    </lineage>
</organism>
<evidence type="ECO:0000256" key="4">
    <source>
        <dbReference type="ARBA" id="ARBA00022989"/>
    </source>
</evidence>
<name>A0A6P8Z7T4_THRPL</name>
<feature type="transmembrane region" description="Helical" evidence="6">
    <location>
        <begin position="71"/>
        <end position="93"/>
    </location>
</feature>
<evidence type="ECO:0000313" key="8">
    <source>
        <dbReference type="RefSeq" id="XP_034246435.1"/>
    </source>
</evidence>
<keyword evidence="7" id="KW-1185">Reference proteome</keyword>
<comment type="subcellular location">
    <subcellularLocation>
        <location evidence="1 6">Cell membrane</location>
        <topology evidence="1 6">Multi-pass membrane protein</topology>
    </subcellularLocation>
</comment>
<sequence length="403" mass="45600">MVPWVPWLEQLGRLMAAMRLINPNKTLGVPHQLAFTTEVKFLWITKRLLLMLPVTFTPAGGMRFRWRSRQVLIMVSGWMVTSSYMVVAMTSVAKRRFAELAGNRLDMVEVAPLLVVIAMTTFAFVLPTAVLLSTKSFGRLSCAWQRTEALYRSLTGLHLRLGIQALAPTIVVTMIFMSSLVLSLGDSIDIEAWELPPLAHLVFSDDASSLWCMCHGWICCNIAVASTVRGLAVRLRQDCCRLGVRGVRLHRLLWMQSVKLLHITCDCYTNINLVYLFYIFVASVAFVFTYIKALFIDSGHSVGRLLAISVITLTFFGNIMLMCYPPQMAVDALKVTARELLRLPMSHQTRPFRAEVFYFLHDIRLAKDKVTYYGLIDISRSRFVTMFATGTTYIVVMSQMALL</sequence>
<accession>A0A6P8Z7T4</accession>
<feature type="transmembrane region" description="Helical" evidence="6">
    <location>
        <begin position="273"/>
        <end position="296"/>
    </location>
</feature>
<dbReference type="GO" id="GO:0005886">
    <property type="term" value="C:plasma membrane"/>
    <property type="evidence" value="ECO:0007669"/>
    <property type="project" value="UniProtKB-SubCell"/>
</dbReference>
<evidence type="ECO:0000313" key="7">
    <source>
        <dbReference type="Proteomes" id="UP000515158"/>
    </source>
</evidence>
<keyword evidence="4 6" id="KW-1133">Transmembrane helix</keyword>
<keyword evidence="6" id="KW-0675">Receptor</keyword>
<feature type="transmembrane region" description="Helical" evidence="6">
    <location>
        <begin position="302"/>
        <end position="324"/>
    </location>
</feature>